<evidence type="ECO:0000313" key="2">
    <source>
        <dbReference type="Proteomes" id="UP000658754"/>
    </source>
</evidence>
<dbReference type="InterPro" id="IPR029044">
    <property type="entry name" value="Nucleotide-diphossugar_trans"/>
</dbReference>
<name>A0ABQ2C9X5_9MICC</name>
<gene>
    <name evidence="1" type="ORF">GCM10007175_02530</name>
</gene>
<accession>A0ABQ2C9X5</accession>
<evidence type="ECO:0008006" key="3">
    <source>
        <dbReference type="Google" id="ProtNLM"/>
    </source>
</evidence>
<dbReference type="PANTHER" id="PTHR43179:SF7">
    <property type="entry name" value="RHAMNOSYLTRANSFERASE WBBL"/>
    <property type="match status" value="1"/>
</dbReference>
<comment type="caution">
    <text evidence="1">The sequence shown here is derived from an EMBL/GenBank/DDBJ whole genome shotgun (WGS) entry which is preliminary data.</text>
</comment>
<organism evidence="1 2">
    <name type="scientific">Pseudarthrobacter scleromae</name>
    <dbReference type="NCBI Taxonomy" id="158897"/>
    <lineage>
        <taxon>Bacteria</taxon>
        <taxon>Bacillati</taxon>
        <taxon>Actinomycetota</taxon>
        <taxon>Actinomycetes</taxon>
        <taxon>Micrococcales</taxon>
        <taxon>Micrococcaceae</taxon>
        <taxon>Pseudarthrobacter</taxon>
    </lineage>
</organism>
<dbReference type="Gene3D" id="3.90.550.10">
    <property type="entry name" value="Spore Coat Polysaccharide Biosynthesis Protein SpsA, Chain A"/>
    <property type="match status" value="1"/>
</dbReference>
<keyword evidence="2" id="KW-1185">Reference proteome</keyword>
<dbReference type="PANTHER" id="PTHR43179">
    <property type="entry name" value="RHAMNOSYLTRANSFERASE WBBL"/>
    <property type="match status" value="1"/>
</dbReference>
<dbReference type="EMBL" id="BMKV01000001">
    <property type="protein sequence ID" value="GGI69325.1"/>
    <property type="molecule type" value="Genomic_DNA"/>
</dbReference>
<dbReference type="SUPFAM" id="SSF53448">
    <property type="entry name" value="Nucleotide-diphospho-sugar transferases"/>
    <property type="match status" value="1"/>
</dbReference>
<dbReference type="RefSeq" id="WP_188727083.1">
    <property type="nucleotide sequence ID" value="NZ_BMKV01000001.1"/>
</dbReference>
<protein>
    <recommendedName>
        <fullName evidence="3">Glycosyltransferase 2-like domain-containing protein</fullName>
    </recommendedName>
</protein>
<sequence>MDSAEEIRQLPLAISSPVLGVSIVNYFSHASVELLLESLSDFARDATVQVVIVDNSQDPERRECQRLNEIASRYANNRLRIEVLAAKSNLGYGAGNNLGVARLIETGSTFLWVLNPDTTVSGSAKALMAEASKSPQALWSTVTQENGVTSNGLGLLSTLTGQATASSRREVEVSRYSLHYPGGHSIIFSLDAWRQLNGFDEDYFLFMEEADLTLRSWQIGIAIGTLKSVIVLHDQGLTTGSSTDVRSKSLLAFTEATKSRMVFFRKRYPFRIPVIVLIRSGYIARVLTKGNAAGAKAIAKGILLGLSKKLTSGV</sequence>
<dbReference type="Proteomes" id="UP000658754">
    <property type="component" value="Unassembled WGS sequence"/>
</dbReference>
<reference evidence="2" key="1">
    <citation type="journal article" date="2019" name="Int. J. Syst. Evol. Microbiol.">
        <title>The Global Catalogue of Microorganisms (GCM) 10K type strain sequencing project: providing services to taxonomists for standard genome sequencing and annotation.</title>
        <authorList>
            <consortium name="The Broad Institute Genomics Platform"/>
            <consortium name="The Broad Institute Genome Sequencing Center for Infectious Disease"/>
            <person name="Wu L."/>
            <person name="Ma J."/>
        </authorList>
    </citation>
    <scope>NUCLEOTIDE SEQUENCE [LARGE SCALE GENOMIC DNA]</scope>
    <source>
        <strain evidence="2">CGMCC 1.3601</strain>
    </source>
</reference>
<evidence type="ECO:0000313" key="1">
    <source>
        <dbReference type="EMBL" id="GGI69325.1"/>
    </source>
</evidence>
<proteinExistence type="predicted"/>